<keyword evidence="3" id="KW-1185">Reference proteome</keyword>
<name>A0AAV5UUL4_9BILA</name>
<evidence type="ECO:0000313" key="3">
    <source>
        <dbReference type="Proteomes" id="UP001432322"/>
    </source>
</evidence>
<protein>
    <submittedName>
        <fullName evidence="2">Uncharacterized protein</fullName>
    </submittedName>
</protein>
<comment type="caution">
    <text evidence="2">The sequence shown here is derived from an EMBL/GenBank/DDBJ whole genome shotgun (WGS) entry which is preliminary data.</text>
</comment>
<gene>
    <name evidence="2" type="ORF">PFISCL1PPCAC_507</name>
</gene>
<evidence type="ECO:0000313" key="2">
    <source>
        <dbReference type="EMBL" id="GMT09210.1"/>
    </source>
</evidence>
<keyword evidence="1" id="KW-1133">Transmembrane helix</keyword>
<feature type="transmembrane region" description="Helical" evidence="1">
    <location>
        <begin position="153"/>
        <end position="174"/>
    </location>
</feature>
<evidence type="ECO:0000256" key="1">
    <source>
        <dbReference type="SAM" id="Phobius"/>
    </source>
</evidence>
<reference evidence="2" key="1">
    <citation type="submission" date="2023-10" db="EMBL/GenBank/DDBJ databases">
        <title>Genome assembly of Pristionchus species.</title>
        <authorList>
            <person name="Yoshida K."/>
            <person name="Sommer R.J."/>
        </authorList>
    </citation>
    <scope>NUCLEOTIDE SEQUENCE</scope>
    <source>
        <strain evidence="2">RS5133</strain>
    </source>
</reference>
<proteinExistence type="predicted"/>
<sequence length="438" mass="45601">MAGHITDTLCWGLEGTADTSEEMATVLHSSINQYSLQLIVVLLLLLLLIIILLLLSLLLLLLLLSLLLLSLDLGGLLLVGSLLLLLLGLSEGLESLGGVLLGLLNRVGDDHVREDGTGLHLPEVESDGSPRLVEVQLVIGSVLGVVNVGMDPLALVGGVLDLLGLPLSLVLGVVNHGRFPLSVHLIIPVVRLLRVLVGNVLGLLPVGGLLISLVIDVLSLVPVLGLLCIGVLDSLGGEHVPVRLEISALNLLSINLHLVRVVGVQDEGVQVSQNVVLKSDVLLDEVVLALVREDDVDLLGGSADIGTEHEVVGGLAVEVLQVGVSGHHLDVSSSAVDALLVLDGVLDNHGLAGVGEVLVELGGARVELGVLGGLDSLVSLLISVELAGGQLELSVVLLVLGLHPSLLPRSICKGLLEVDLGGDRSRERQSHQRELHSP</sequence>
<dbReference type="EMBL" id="BTSY01000001">
    <property type="protein sequence ID" value="GMT09210.1"/>
    <property type="molecule type" value="Genomic_DNA"/>
</dbReference>
<keyword evidence="1" id="KW-0812">Transmembrane</keyword>
<keyword evidence="1" id="KW-0472">Membrane</keyword>
<dbReference type="AlphaFoldDB" id="A0AAV5UUL4"/>
<dbReference type="Proteomes" id="UP001432322">
    <property type="component" value="Unassembled WGS sequence"/>
</dbReference>
<feature type="transmembrane region" description="Helical" evidence="1">
    <location>
        <begin position="38"/>
        <end position="64"/>
    </location>
</feature>
<accession>A0AAV5UUL4</accession>
<organism evidence="2 3">
    <name type="scientific">Pristionchus fissidentatus</name>
    <dbReference type="NCBI Taxonomy" id="1538716"/>
    <lineage>
        <taxon>Eukaryota</taxon>
        <taxon>Metazoa</taxon>
        <taxon>Ecdysozoa</taxon>
        <taxon>Nematoda</taxon>
        <taxon>Chromadorea</taxon>
        <taxon>Rhabditida</taxon>
        <taxon>Rhabditina</taxon>
        <taxon>Diplogasteromorpha</taxon>
        <taxon>Diplogasteroidea</taxon>
        <taxon>Neodiplogasteridae</taxon>
        <taxon>Pristionchus</taxon>
    </lineage>
</organism>
<feature type="transmembrane region" description="Helical" evidence="1">
    <location>
        <begin position="71"/>
        <end position="90"/>
    </location>
</feature>